<dbReference type="Proteomes" id="UP000193061">
    <property type="component" value="Unassembled WGS sequence"/>
</dbReference>
<keyword evidence="2" id="KW-1185">Reference proteome</keyword>
<evidence type="ECO:0000313" key="2">
    <source>
        <dbReference type="Proteomes" id="UP000193061"/>
    </source>
</evidence>
<organism evidence="1 2">
    <name type="scientific">Roseovarius albus</name>
    <dbReference type="NCBI Taxonomy" id="1247867"/>
    <lineage>
        <taxon>Bacteria</taxon>
        <taxon>Pseudomonadati</taxon>
        <taxon>Pseudomonadota</taxon>
        <taxon>Alphaproteobacteria</taxon>
        <taxon>Rhodobacterales</taxon>
        <taxon>Roseobacteraceae</taxon>
        <taxon>Roseovarius</taxon>
    </lineage>
</organism>
<name>A0A1X6YBU1_9RHOB</name>
<sequence>MLRESVSYTKPSGRSLVVYGSGKNMLKAAKRNREKALLYISRYCVRVSDRRRNIREIWSERPPSLGDLVKMVGEENRLIAISREHRSLRELAKAIPFYADEEEQPLMSHTGRAI</sequence>
<proteinExistence type="predicted"/>
<dbReference type="EMBL" id="FWFX01000001">
    <property type="protein sequence ID" value="SLN16077.1"/>
    <property type="molecule type" value="Genomic_DNA"/>
</dbReference>
<reference evidence="1 2" key="1">
    <citation type="submission" date="2017-03" db="EMBL/GenBank/DDBJ databases">
        <authorList>
            <person name="Afonso C.L."/>
            <person name="Miller P.J."/>
            <person name="Scott M.A."/>
            <person name="Spackman E."/>
            <person name="Goraichik I."/>
            <person name="Dimitrov K.M."/>
            <person name="Suarez D.L."/>
            <person name="Swayne D.E."/>
        </authorList>
    </citation>
    <scope>NUCLEOTIDE SEQUENCE [LARGE SCALE GENOMIC DNA]</scope>
    <source>
        <strain evidence="1 2">CECT 7450</strain>
    </source>
</reference>
<evidence type="ECO:0000313" key="1">
    <source>
        <dbReference type="EMBL" id="SLN16077.1"/>
    </source>
</evidence>
<gene>
    <name evidence="1" type="ORF">ROA7450_00402</name>
</gene>
<accession>A0A1X6YBU1</accession>
<dbReference type="AlphaFoldDB" id="A0A1X6YBU1"/>
<protein>
    <submittedName>
        <fullName evidence="1">Uncharacterized protein</fullName>
    </submittedName>
</protein>